<name>A0AA45C9B3_9BACT</name>
<reference evidence="2 3" key="1">
    <citation type="submission" date="2018-05" db="EMBL/GenBank/DDBJ databases">
        <title>Genomic Encyclopedia of Type Strains, Phase IV (KMG-IV): sequencing the most valuable type-strain genomes for metagenomic binning, comparative biology and taxonomic classification.</title>
        <authorList>
            <person name="Goeker M."/>
        </authorList>
    </citation>
    <scope>NUCLEOTIDE SEQUENCE [LARGE SCALE GENOMIC DNA]</scope>
    <source>
        <strain evidence="2 3">DSM 24906</strain>
    </source>
</reference>
<comment type="caution">
    <text evidence="2">The sequence shown here is derived from an EMBL/GenBank/DDBJ whole genome shotgun (WGS) entry which is preliminary data.</text>
</comment>
<evidence type="ECO:0000313" key="3">
    <source>
        <dbReference type="Proteomes" id="UP000245921"/>
    </source>
</evidence>
<proteinExistence type="predicted"/>
<gene>
    <name evidence="2" type="ORF">C7380_101150</name>
</gene>
<evidence type="ECO:0000256" key="1">
    <source>
        <dbReference type="SAM" id="Phobius"/>
    </source>
</evidence>
<accession>A0AA45C9B3</accession>
<keyword evidence="1" id="KW-0812">Transmembrane</keyword>
<dbReference type="AlphaFoldDB" id="A0AA45C9B3"/>
<keyword evidence="1" id="KW-0472">Membrane</keyword>
<feature type="transmembrane region" description="Helical" evidence="1">
    <location>
        <begin position="32"/>
        <end position="50"/>
    </location>
</feature>
<keyword evidence="3" id="KW-1185">Reference proteome</keyword>
<dbReference type="Proteomes" id="UP000245921">
    <property type="component" value="Unassembled WGS sequence"/>
</dbReference>
<sequence>MNYYSKSPEEWKKVDEEKNKKRKNKYKNTKKITFLLLIFLSLATLFFIFIGPKLNKFNLEYNVVIDGISFYLRNDEIFNYPDNINVTVEMQNTGNNTKKVKIQDFSFFIIKKDTSKVVYSFLYPQEIETDLNSFQTRLIFDLSKEKEISKLDKGLYEIRASFKYNENSIILKRFFDYRHDFSLNAYTKEDFYLISERPIINFELENITKDTINSTLDGKISIFEKDNKIYEDNFNLGSINIPIMQNKKFEMELSQKFKKGIYNVLIDLNSLKKSIYFNMYIMDKIEEKTDLLGINNFTMSTFEKNQDLYFKGYVENKSPEDKGFIIQNIAFNVSFSDTEEEIYNYSNDKIIRVGIAGYGNKEIFDLEKLKKITLDKIGRYNINFSFTINNITFKSQKVIQVRE</sequence>
<evidence type="ECO:0000313" key="2">
    <source>
        <dbReference type="EMBL" id="PWJ96577.1"/>
    </source>
</evidence>
<dbReference type="RefSeq" id="WP_109603567.1">
    <property type="nucleotide sequence ID" value="NZ_QGGI01000001.1"/>
</dbReference>
<dbReference type="EMBL" id="QGGI01000001">
    <property type="protein sequence ID" value="PWJ96577.1"/>
    <property type="molecule type" value="Genomic_DNA"/>
</dbReference>
<protein>
    <submittedName>
        <fullName evidence="2">Uncharacterized protein</fullName>
    </submittedName>
</protein>
<keyword evidence="1" id="KW-1133">Transmembrane helix</keyword>
<organism evidence="2 3">
    <name type="scientific">Oceanotoga teriensis</name>
    <dbReference type="NCBI Taxonomy" id="515440"/>
    <lineage>
        <taxon>Bacteria</taxon>
        <taxon>Thermotogati</taxon>
        <taxon>Thermotogota</taxon>
        <taxon>Thermotogae</taxon>
        <taxon>Petrotogales</taxon>
        <taxon>Petrotogaceae</taxon>
        <taxon>Oceanotoga</taxon>
    </lineage>
</organism>